<dbReference type="InterPro" id="IPR000719">
    <property type="entry name" value="Prot_kinase_dom"/>
</dbReference>
<evidence type="ECO:0000313" key="9">
    <source>
        <dbReference type="Proteomes" id="UP000676565"/>
    </source>
</evidence>
<organism evidence="8 9">
    <name type="scientific">Gemmata palustris</name>
    <dbReference type="NCBI Taxonomy" id="2822762"/>
    <lineage>
        <taxon>Bacteria</taxon>
        <taxon>Pseudomonadati</taxon>
        <taxon>Planctomycetota</taxon>
        <taxon>Planctomycetia</taxon>
        <taxon>Gemmatales</taxon>
        <taxon>Gemmataceae</taxon>
        <taxon>Gemmata</taxon>
    </lineage>
</organism>
<keyword evidence="4 5" id="KW-0067">ATP-binding</keyword>
<feature type="binding site" evidence="5">
    <location>
        <position position="178"/>
    </location>
    <ligand>
        <name>ATP</name>
        <dbReference type="ChEBI" id="CHEBI:30616"/>
    </ligand>
</feature>
<dbReference type="PROSITE" id="PS00107">
    <property type="entry name" value="PROTEIN_KINASE_ATP"/>
    <property type="match status" value="1"/>
</dbReference>
<name>A0ABS5BSG2_9BACT</name>
<dbReference type="InterPro" id="IPR008271">
    <property type="entry name" value="Ser/Thr_kinase_AS"/>
</dbReference>
<feature type="compositionally biased region" description="Low complexity" evidence="6">
    <location>
        <begin position="458"/>
        <end position="473"/>
    </location>
</feature>
<evidence type="ECO:0000313" key="8">
    <source>
        <dbReference type="EMBL" id="MBP3956665.1"/>
    </source>
</evidence>
<dbReference type="CDD" id="cd14014">
    <property type="entry name" value="STKc_PknB_like"/>
    <property type="match status" value="1"/>
</dbReference>
<feature type="domain" description="Protein kinase" evidence="7">
    <location>
        <begin position="149"/>
        <end position="425"/>
    </location>
</feature>
<evidence type="ECO:0000256" key="2">
    <source>
        <dbReference type="ARBA" id="ARBA00022741"/>
    </source>
</evidence>
<dbReference type="InterPro" id="IPR006553">
    <property type="entry name" value="Leu-rich_rpt_Cys-con_subtyp"/>
</dbReference>
<dbReference type="InterPro" id="IPR017441">
    <property type="entry name" value="Protein_kinase_ATP_BS"/>
</dbReference>
<accession>A0ABS5BSG2</accession>
<dbReference type="InterPro" id="IPR032675">
    <property type="entry name" value="LRR_dom_sf"/>
</dbReference>
<gene>
    <name evidence="8" type="ORF">J8F10_15430</name>
</gene>
<dbReference type="SMART" id="SM00220">
    <property type="entry name" value="S_TKc"/>
    <property type="match status" value="1"/>
</dbReference>
<proteinExistence type="predicted"/>
<sequence>MLAVFECVALAIRDKGLRGLTELVPGGPYVFEVAQQAYKLMRERQKAAALREEIAKVAAASAEDAKKMAEQVAREVVNQGPIEDRLTLELYLTQLPGAVRQSLKRADDPTGKTVPPDFAVDEAEDLVKMLPARVPHFRPGGDLPGRPGWRLEELLGAGGFGEVWLARHSFIPQPRAVKFCTDAKVRAKLTSHEGRVIARVMEQGNHPNVVPLLDAVLDGETPWLMYEFVGGGNLTDLIHRWQSLPNGECEARAVLALKQLAVAVGTFHRLAPSIVHRDLKPANILFHVEGHNGSGQSEDFRLRITDFGIGGVAVDYLRTNAAGMSMMTGWLETSLRGSYTPLYASPQQSRGAKPDPRDDVHALGVIAFQMLTGKLTEAPGTRFERELKRRNVTDALVDLIGDCVDTEPSGRPKDAVELAERLSKLKEPATQNLAPKPPSPEKKGEQTPPVSPPAPQTGKGSAPGNGAAPKAPALSEKGALDGTSAPVTIVAHAVPAEPEKWLVPLRGTWFSRSTATADAPWVLSNAKLPGEVVAKPGEAYRLALNPDATGDADLAKLKPLSRLPGLEAIDLSGCVRVTDAGVMHLANLRGLKAVGLADTQVTDSGVTLLLTRFPDLEAVGLAGAANVSQTVVPYLARLRKLKLLALPPRADTIDVRVEFTKRRPACQLV</sequence>
<keyword evidence="1" id="KW-0808">Transferase</keyword>
<dbReference type="EMBL" id="JAGKQQ010000001">
    <property type="protein sequence ID" value="MBP3956665.1"/>
    <property type="molecule type" value="Genomic_DNA"/>
</dbReference>
<evidence type="ECO:0000256" key="1">
    <source>
        <dbReference type="ARBA" id="ARBA00022679"/>
    </source>
</evidence>
<dbReference type="InterPro" id="IPR011009">
    <property type="entry name" value="Kinase-like_dom_sf"/>
</dbReference>
<keyword evidence="2 5" id="KW-0547">Nucleotide-binding</keyword>
<keyword evidence="3 8" id="KW-0418">Kinase</keyword>
<dbReference type="RefSeq" id="WP_210654997.1">
    <property type="nucleotide sequence ID" value="NZ_JAGKQQ010000001.1"/>
</dbReference>
<dbReference type="SMART" id="SM00367">
    <property type="entry name" value="LRR_CC"/>
    <property type="match status" value="1"/>
</dbReference>
<dbReference type="Gene3D" id="1.10.510.10">
    <property type="entry name" value="Transferase(Phosphotransferase) domain 1"/>
    <property type="match status" value="1"/>
</dbReference>
<dbReference type="SUPFAM" id="SSF52047">
    <property type="entry name" value="RNI-like"/>
    <property type="match status" value="1"/>
</dbReference>
<dbReference type="PANTHER" id="PTHR43289">
    <property type="entry name" value="MITOGEN-ACTIVATED PROTEIN KINASE KINASE KINASE 20-RELATED"/>
    <property type="match status" value="1"/>
</dbReference>
<dbReference type="Pfam" id="PF00069">
    <property type="entry name" value="Pkinase"/>
    <property type="match status" value="1"/>
</dbReference>
<comment type="caution">
    <text evidence="8">The sequence shown here is derived from an EMBL/GenBank/DDBJ whole genome shotgun (WGS) entry which is preliminary data.</text>
</comment>
<evidence type="ECO:0000259" key="7">
    <source>
        <dbReference type="PROSITE" id="PS50011"/>
    </source>
</evidence>
<feature type="region of interest" description="Disordered" evidence="6">
    <location>
        <begin position="423"/>
        <end position="479"/>
    </location>
</feature>
<evidence type="ECO:0000256" key="6">
    <source>
        <dbReference type="SAM" id="MobiDB-lite"/>
    </source>
</evidence>
<protein>
    <submittedName>
        <fullName evidence="8">Protein kinase</fullName>
    </submittedName>
</protein>
<evidence type="ECO:0000256" key="3">
    <source>
        <dbReference type="ARBA" id="ARBA00022777"/>
    </source>
</evidence>
<reference evidence="8 9" key="1">
    <citation type="submission" date="2021-04" db="EMBL/GenBank/DDBJ databases">
        <authorList>
            <person name="Ivanova A."/>
        </authorList>
    </citation>
    <scope>NUCLEOTIDE SEQUENCE [LARGE SCALE GENOMIC DNA]</scope>
    <source>
        <strain evidence="8 9">G18</strain>
    </source>
</reference>
<dbReference type="PROSITE" id="PS50011">
    <property type="entry name" value="PROTEIN_KINASE_DOM"/>
    <property type="match status" value="1"/>
</dbReference>
<evidence type="ECO:0000256" key="4">
    <source>
        <dbReference type="ARBA" id="ARBA00022840"/>
    </source>
</evidence>
<dbReference type="Proteomes" id="UP000676565">
    <property type="component" value="Unassembled WGS sequence"/>
</dbReference>
<dbReference type="GO" id="GO:0016301">
    <property type="term" value="F:kinase activity"/>
    <property type="evidence" value="ECO:0007669"/>
    <property type="project" value="UniProtKB-KW"/>
</dbReference>
<dbReference type="Gene3D" id="3.80.10.10">
    <property type="entry name" value="Ribonuclease Inhibitor"/>
    <property type="match status" value="1"/>
</dbReference>
<dbReference type="PANTHER" id="PTHR43289:SF6">
    <property type="entry name" value="SERINE_THREONINE-PROTEIN KINASE NEKL-3"/>
    <property type="match status" value="1"/>
</dbReference>
<dbReference type="SUPFAM" id="SSF56112">
    <property type="entry name" value="Protein kinase-like (PK-like)"/>
    <property type="match status" value="1"/>
</dbReference>
<evidence type="ECO:0000256" key="5">
    <source>
        <dbReference type="PROSITE-ProRule" id="PRU10141"/>
    </source>
</evidence>
<keyword evidence="9" id="KW-1185">Reference proteome</keyword>
<dbReference type="PROSITE" id="PS00108">
    <property type="entry name" value="PROTEIN_KINASE_ST"/>
    <property type="match status" value="1"/>
</dbReference>